<dbReference type="EMBL" id="LR778301">
    <property type="protein sequence ID" value="CAB1367874.1"/>
    <property type="molecule type" value="Genomic_DNA"/>
</dbReference>
<gene>
    <name evidence="4" type="ORF">DENOEST_0709</name>
</gene>
<dbReference type="GO" id="GO:0052621">
    <property type="term" value="F:diguanylate cyclase activity"/>
    <property type="evidence" value="ECO:0007669"/>
    <property type="project" value="UniProtKB-EC"/>
</dbReference>
<feature type="domain" description="GGDEF" evidence="3">
    <location>
        <begin position="460"/>
        <end position="591"/>
    </location>
</feature>
<name>A0A6S6YJF5_9PROT</name>
<dbReference type="SUPFAM" id="SSF55073">
    <property type="entry name" value="Nucleotide cyclase"/>
    <property type="match status" value="1"/>
</dbReference>
<dbReference type="InterPro" id="IPR050469">
    <property type="entry name" value="Diguanylate_Cyclase"/>
</dbReference>
<dbReference type="PANTHER" id="PTHR45138">
    <property type="entry name" value="REGULATORY COMPONENTS OF SENSORY TRANSDUCTION SYSTEM"/>
    <property type="match status" value="1"/>
</dbReference>
<evidence type="ECO:0000256" key="2">
    <source>
        <dbReference type="ARBA" id="ARBA00034247"/>
    </source>
</evidence>
<dbReference type="FunFam" id="3.30.70.270:FF:000001">
    <property type="entry name" value="Diguanylate cyclase domain protein"/>
    <property type="match status" value="1"/>
</dbReference>
<dbReference type="EC" id="2.7.7.65" evidence="1"/>
<dbReference type="CDD" id="cd01949">
    <property type="entry name" value="GGDEF"/>
    <property type="match status" value="1"/>
</dbReference>
<reference evidence="4 5" key="1">
    <citation type="submission" date="2020-03" db="EMBL/GenBank/DDBJ databases">
        <authorList>
            <consortium name="Genoscope - CEA"/>
            <person name="William W."/>
        </authorList>
    </citation>
    <scope>NUCLEOTIDE SEQUENCE [LARGE SCALE GENOMIC DNA]</scope>
    <source>
        <strain evidence="5">DSM 16959</strain>
    </source>
</reference>
<dbReference type="Pfam" id="PF00990">
    <property type="entry name" value="GGDEF"/>
    <property type="match status" value="1"/>
</dbReference>
<dbReference type="NCBIfam" id="TIGR00254">
    <property type="entry name" value="GGDEF"/>
    <property type="match status" value="1"/>
</dbReference>
<dbReference type="PANTHER" id="PTHR45138:SF9">
    <property type="entry name" value="DIGUANYLATE CYCLASE DGCM-RELATED"/>
    <property type="match status" value="1"/>
</dbReference>
<keyword evidence="5" id="KW-1185">Reference proteome</keyword>
<dbReference type="Proteomes" id="UP000515733">
    <property type="component" value="Chromosome"/>
</dbReference>
<dbReference type="RefSeq" id="WP_145769995.1">
    <property type="nucleotide sequence ID" value="NZ_LR778301.1"/>
</dbReference>
<dbReference type="PROSITE" id="PS50887">
    <property type="entry name" value="GGDEF"/>
    <property type="match status" value="1"/>
</dbReference>
<sequence>MPEFTQPSEIAREVLRRLAQQRIPPTPDNYLRLYHEIAGTQVVETFPERSLKTMVAGLPRNTPEQSKMVRQLENAIAARQWGGLAAAMKELMSKAGEAHPDWAGVIREILIQSETPAVGLTVAKKREALDHVLTSSANPEMLLQRLNSLMRSWSQSHVSEGVQLVDGVAEPPLPRGTPPTAAAPASGAAGKVLNPELRDLVGQLLENGIATLVADSADLGEEALALAASIRAVVSAEELTAFHGRLKKFTYRLQFVAEDQAEMRGSLLHLLKLLVENISEIVVDDQWLQGQIAIVADLVSQPPDLRRLDDVERKLKDLIYKQGALKKSLSDAQDRLKSMLATFVDRLADFSASTGDYHDKIEHCAQRISRAGDITELTDVLDEVMRETRVIQISARNSRDELMEMRHRADEAEKEIFRLQKELAEASDMVRHDALTGALNRRGMDEALEREVARARRHGGGVCMALLDVDNFKRINDSLGHEAGDAALVHLVRVVKDTIRPQDTLARYGGEEFVILLPDTSLDDSVNAMTRVQRELTRRFFMHKNEKLLITFSCGVAELGGEEPPADGLKRADAAMYLAKRGGKNRVVAAC</sequence>
<organism evidence="4 5">
    <name type="scientific">Denitratisoma oestradiolicum</name>
    <dbReference type="NCBI Taxonomy" id="311182"/>
    <lineage>
        <taxon>Bacteria</taxon>
        <taxon>Pseudomonadati</taxon>
        <taxon>Pseudomonadota</taxon>
        <taxon>Betaproteobacteria</taxon>
        <taxon>Nitrosomonadales</taxon>
        <taxon>Sterolibacteriaceae</taxon>
        <taxon>Denitratisoma</taxon>
    </lineage>
</organism>
<proteinExistence type="predicted"/>
<evidence type="ECO:0000256" key="1">
    <source>
        <dbReference type="ARBA" id="ARBA00012528"/>
    </source>
</evidence>
<dbReference type="KEGG" id="doe:DENOEST_0709"/>
<dbReference type="InterPro" id="IPR000160">
    <property type="entry name" value="GGDEF_dom"/>
</dbReference>
<dbReference type="SMART" id="SM00267">
    <property type="entry name" value="GGDEF"/>
    <property type="match status" value="1"/>
</dbReference>
<dbReference type="AlphaFoldDB" id="A0A6S6YJF5"/>
<dbReference type="Gene3D" id="3.30.70.270">
    <property type="match status" value="1"/>
</dbReference>
<accession>A0A6S6YJF5</accession>
<evidence type="ECO:0000259" key="3">
    <source>
        <dbReference type="PROSITE" id="PS50887"/>
    </source>
</evidence>
<comment type="catalytic activity">
    <reaction evidence="2">
        <text>2 GTP = 3',3'-c-di-GMP + 2 diphosphate</text>
        <dbReference type="Rhea" id="RHEA:24898"/>
        <dbReference type="ChEBI" id="CHEBI:33019"/>
        <dbReference type="ChEBI" id="CHEBI:37565"/>
        <dbReference type="ChEBI" id="CHEBI:58805"/>
        <dbReference type="EC" id="2.7.7.65"/>
    </reaction>
</comment>
<dbReference type="InterPro" id="IPR043128">
    <property type="entry name" value="Rev_trsase/Diguanyl_cyclase"/>
</dbReference>
<evidence type="ECO:0000313" key="5">
    <source>
        <dbReference type="Proteomes" id="UP000515733"/>
    </source>
</evidence>
<dbReference type="OrthoDB" id="9813903at2"/>
<protein>
    <recommendedName>
        <fullName evidence="1">diguanylate cyclase</fullName>
        <ecNumber evidence="1">2.7.7.65</ecNumber>
    </recommendedName>
</protein>
<evidence type="ECO:0000313" key="4">
    <source>
        <dbReference type="EMBL" id="CAB1367874.1"/>
    </source>
</evidence>
<dbReference type="InterPro" id="IPR029787">
    <property type="entry name" value="Nucleotide_cyclase"/>
</dbReference>